<dbReference type="InterPro" id="IPR008927">
    <property type="entry name" value="6-PGluconate_DH-like_C_sf"/>
</dbReference>
<protein>
    <submittedName>
        <fullName evidence="6">NAD(P)-dependent oxidoreductase</fullName>
    </submittedName>
</protein>
<dbReference type="InterPro" id="IPR015815">
    <property type="entry name" value="HIBADH-related"/>
</dbReference>
<dbReference type="Pfam" id="PF14833">
    <property type="entry name" value="NAD_binding_11"/>
    <property type="match status" value="1"/>
</dbReference>
<dbReference type="SUPFAM" id="SSF51735">
    <property type="entry name" value="NAD(P)-binding Rossmann-fold domains"/>
    <property type="match status" value="1"/>
</dbReference>
<dbReference type="InterPro" id="IPR002204">
    <property type="entry name" value="3-OH-isobutyrate_DH-rel_CS"/>
</dbReference>
<dbReference type="PANTHER" id="PTHR43060">
    <property type="entry name" value="3-HYDROXYISOBUTYRATE DEHYDROGENASE-LIKE 1, MITOCHONDRIAL-RELATED"/>
    <property type="match status" value="1"/>
</dbReference>
<keyword evidence="1" id="KW-0560">Oxidoreductase</keyword>
<dbReference type="PIRSF" id="PIRSF000103">
    <property type="entry name" value="HIBADH"/>
    <property type="match status" value="1"/>
</dbReference>
<dbReference type="GO" id="GO:0016054">
    <property type="term" value="P:organic acid catabolic process"/>
    <property type="evidence" value="ECO:0007669"/>
    <property type="project" value="UniProtKB-ARBA"/>
</dbReference>
<dbReference type="OrthoDB" id="9812907at2"/>
<name>A0A2T1HP64_9HYPH</name>
<keyword evidence="2" id="KW-0520">NAD</keyword>
<dbReference type="Pfam" id="PF03446">
    <property type="entry name" value="NAD_binding_2"/>
    <property type="match status" value="1"/>
</dbReference>
<evidence type="ECO:0000259" key="5">
    <source>
        <dbReference type="Pfam" id="PF14833"/>
    </source>
</evidence>
<dbReference type="Gene3D" id="3.40.50.720">
    <property type="entry name" value="NAD(P)-binding Rossmann-like Domain"/>
    <property type="match status" value="1"/>
</dbReference>
<dbReference type="Gene3D" id="1.10.1040.10">
    <property type="entry name" value="N-(1-d-carboxylethyl)-l-norvaline Dehydrogenase, domain 2"/>
    <property type="match status" value="1"/>
</dbReference>
<evidence type="ECO:0000313" key="7">
    <source>
        <dbReference type="Proteomes" id="UP000239772"/>
    </source>
</evidence>
<feature type="domain" description="6-phosphogluconate dehydrogenase NADP-binding" evidence="4">
    <location>
        <begin position="3"/>
        <end position="160"/>
    </location>
</feature>
<organism evidence="6 7">
    <name type="scientific">Alsobacter soli</name>
    <dbReference type="NCBI Taxonomy" id="2109933"/>
    <lineage>
        <taxon>Bacteria</taxon>
        <taxon>Pseudomonadati</taxon>
        <taxon>Pseudomonadota</taxon>
        <taxon>Alphaproteobacteria</taxon>
        <taxon>Hyphomicrobiales</taxon>
        <taxon>Alsobacteraceae</taxon>
        <taxon>Alsobacter</taxon>
    </lineage>
</organism>
<keyword evidence="7" id="KW-1185">Reference proteome</keyword>
<accession>A0A2T1HP64</accession>
<dbReference type="GO" id="GO:0050661">
    <property type="term" value="F:NADP binding"/>
    <property type="evidence" value="ECO:0007669"/>
    <property type="project" value="InterPro"/>
</dbReference>
<dbReference type="GO" id="GO:0051287">
    <property type="term" value="F:NAD binding"/>
    <property type="evidence" value="ECO:0007669"/>
    <property type="project" value="InterPro"/>
</dbReference>
<dbReference type="PANTHER" id="PTHR43060:SF17">
    <property type="entry name" value="L-THREONATE DEHYDROGENASE"/>
    <property type="match status" value="1"/>
</dbReference>
<sequence length="291" mass="29432">MIVGFVGLGAMGLPMAQNLVRRQFRVRGFDMRREAVDALAQAGGVAAGSAREAAEGADALVLMVVNAAQAEAVLFDASALEALAPGATVIVMATCPPAAAKALAERVAATGRSFVDAPVSGGVVGAIAGTLTIMASAPKAVFEGAKPVLSALGDKLFHVGEEPGQGSAVKTVNQLLCGVHIAAAAEGLALAEKAGIDGRIFLEILGGSAASSWMLKDRGPRMLEDEPRVTSAVDIFVKDLGIVLDAGRASKSATPLAAVAHQFFLSASAQGLGGKDDSQVVEVYRALAGMK</sequence>
<evidence type="ECO:0000256" key="1">
    <source>
        <dbReference type="ARBA" id="ARBA00023002"/>
    </source>
</evidence>
<proteinExistence type="predicted"/>
<dbReference type="InterPro" id="IPR036291">
    <property type="entry name" value="NAD(P)-bd_dom_sf"/>
</dbReference>
<comment type="caution">
    <text evidence="6">The sequence shown here is derived from an EMBL/GenBank/DDBJ whole genome shotgun (WGS) entry which is preliminary data.</text>
</comment>
<dbReference type="PROSITE" id="PS00895">
    <property type="entry name" value="3_HYDROXYISOBUT_DH"/>
    <property type="match status" value="1"/>
</dbReference>
<dbReference type="RefSeq" id="WP_106338741.1">
    <property type="nucleotide sequence ID" value="NZ_PVZS01000025.1"/>
</dbReference>
<reference evidence="7" key="1">
    <citation type="submission" date="2018-03" db="EMBL/GenBank/DDBJ databases">
        <authorList>
            <person name="Sun L."/>
            <person name="Liu H."/>
            <person name="Chen W."/>
            <person name="Huang K."/>
            <person name="Liu W."/>
            <person name="Gao X."/>
        </authorList>
    </citation>
    <scope>NUCLEOTIDE SEQUENCE [LARGE SCALE GENOMIC DNA]</scope>
    <source>
        <strain evidence="7">SH9</strain>
    </source>
</reference>
<evidence type="ECO:0000259" key="4">
    <source>
        <dbReference type="Pfam" id="PF03446"/>
    </source>
</evidence>
<dbReference type="SUPFAM" id="SSF48179">
    <property type="entry name" value="6-phosphogluconate dehydrogenase C-terminal domain-like"/>
    <property type="match status" value="1"/>
</dbReference>
<evidence type="ECO:0000313" key="6">
    <source>
        <dbReference type="EMBL" id="PSC03452.1"/>
    </source>
</evidence>
<gene>
    <name evidence="6" type="ORF">SLNSH_18875</name>
</gene>
<dbReference type="Proteomes" id="UP000239772">
    <property type="component" value="Unassembled WGS sequence"/>
</dbReference>
<evidence type="ECO:0000256" key="3">
    <source>
        <dbReference type="PIRSR" id="PIRSR000103-1"/>
    </source>
</evidence>
<evidence type="ECO:0000256" key="2">
    <source>
        <dbReference type="ARBA" id="ARBA00023027"/>
    </source>
</evidence>
<dbReference type="InterPro" id="IPR013328">
    <property type="entry name" value="6PGD_dom2"/>
</dbReference>
<dbReference type="GO" id="GO:0016491">
    <property type="term" value="F:oxidoreductase activity"/>
    <property type="evidence" value="ECO:0007669"/>
    <property type="project" value="UniProtKB-KW"/>
</dbReference>
<dbReference type="EMBL" id="PVZS01000025">
    <property type="protein sequence ID" value="PSC03452.1"/>
    <property type="molecule type" value="Genomic_DNA"/>
</dbReference>
<dbReference type="InterPro" id="IPR029154">
    <property type="entry name" value="HIBADH-like_NADP-bd"/>
</dbReference>
<feature type="active site" evidence="3">
    <location>
        <position position="170"/>
    </location>
</feature>
<dbReference type="AlphaFoldDB" id="A0A2T1HP64"/>
<dbReference type="InterPro" id="IPR006115">
    <property type="entry name" value="6PGDH_NADP-bd"/>
</dbReference>
<feature type="domain" description="3-hydroxyisobutyrate dehydrogenase-like NAD-binding" evidence="5">
    <location>
        <begin position="164"/>
        <end position="284"/>
    </location>
</feature>